<protein>
    <submittedName>
        <fullName evidence="3">Uncharacterized protein</fullName>
    </submittedName>
</protein>
<keyword evidence="2" id="KW-0378">Hydrolase</keyword>
<dbReference type="Proteomes" id="UP000237438">
    <property type="component" value="Unassembled WGS sequence"/>
</dbReference>
<dbReference type="Gene3D" id="3.10.450.30">
    <property type="entry name" value="Microbial ribonucleases"/>
    <property type="match status" value="1"/>
</dbReference>
<keyword evidence="4" id="KW-1185">Reference proteome</keyword>
<dbReference type="SUPFAM" id="SSF53933">
    <property type="entry name" value="Microbial ribonucleases"/>
    <property type="match status" value="1"/>
</dbReference>
<dbReference type="AlphaFoldDB" id="A0A2S4PLV0"/>
<gene>
    <name evidence="3" type="ORF">EPUL_005271</name>
</gene>
<evidence type="ECO:0000313" key="3">
    <source>
        <dbReference type="EMBL" id="POS82998.1"/>
    </source>
</evidence>
<evidence type="ECO:0000256" key="2">
    <source>
        <dbReference type="ARBA" id="ARBA00022801"/>
    </source>
</evidence>
<sequence length="337" mass="38209">MSVDLARSNKIGNKLFHIPYRGPLYWPGINFSIYPISRDENQHHAGKNWGLTVNLVPENTYFIVMSPTGEMIDVVAELMGGDFIKCAKTTKIPPDINSDKDLRFGYLCGLEFFDSYHISRTAKLAKARRSHQGRLVYPQKYVDDSFQGFMYPLFPNGRFYGLGSGLQYAYSIHPLPLTVRTKKGIITPCEASTRGIEFTAPETDNFICGLNNEEFKNELLLELVKAACKVLGSVNRSYPAIYNGPEFDVHGPYVTWPIRYGDSITGRKNSVLTPSFYPYKAPTKFRVVMNNECMLAGVIAHLGKKTFYKCRRSKDYSIPGEESDMPITETTNKDRRK</sequence>
<reference evidence="3 4" key="1">
    <citation type="submission" date="2017-10" db="EMBL/GenBank/DDBJ databases">
        <title>Development of genomic resources for the powdery mildew, Erysiphe pulchra.</title>
        <authorList>
            <person name="Wadl P.A."/>
            <person name="Mack B.M."/>
            <person name="Moore G."/>
            <person name="Beltz S.B."/>
        </authorList>
    </citation>
    <scope>NUCLEOTIDE SEQUENCE [LARGE SCALE GENOMIC DNA]</scope>
    <source>
        <strain evidence="3">Cflorida</strain>
    </source>
</reference>
<name>A0A2S4PLV0_9PEZI</name>
<organism evidence="3 4">
    <name type="scientific">Erysiphe pulchra</name>
    <dbReference type="NCBI Taxonomy" id="225359"/>
    <lineage>
        <taxon>Eukaryota</taxon>
        <taxon>Fungi</taxon>
        <taxon>Dikarya</taxon>
        <taxon>Ascomycota</taxon>
        <taxon>Pezizomycotina</taxon>
        <taxon>Leotiomycetes</taxon>
        <taxon>Erysiphales</taxon>
        <taxon>Erysiphaceae</taxon>
        <taxon>Erysiphe</taxon>
    </lineage>
</organism>
<accession>A0A2S4PLV0</accession>
<keyword evidence="1" id="KW-0540">Nuclease</keyword>
<dbReference type="GO" id="GO:0004540">
    <property type="term" value="F:RNA nuclease activity"/>
    <property type="evidence" value="ECO:0007669"/>
    <property type="project" value="InterPro"/>
</dbReference>
<dbReference type="OrthoDB" id="5425539at2759"/>
<evidence type="ECO:0000313" key="4">
    <source>
        <dbReference type="Proteomes" id="UP000237438"/>
    </source>
</evidence>
<evidence type="ECO:0000256" key="1">
    <source>
        <dbReference type="ARBA" id="ARBA00022722"/>
    </source>
</evidence>
<dbReference type="GO" id="GO:0016787">
    <property type="term" value="F:hydrolase activity"/>
    <property type="evidence" value="ECO:0007669"/>
    <property type="project" value="UniProtKB-KW"/>
</dbReference>
<feature type="non-terminal residue" evidence="3">
    <location>
        <position position="337"/>
    </location>
</feature>
<dbReference type="InterPro" id="IPR016191">
    <property type="entry name" value="Ribonuclease/ribotoxin"/>
</dbReference>
<dbReference type="GO" id="GO:0003723">
    <property type="term" value="F:RNA binding"/>
    <property type="evidence" value="ECO:0007669"/>
    <property type="project" value="InterPro"/>
</dbReference>
<comment type="caution">
    <text evidence="3">The sequence shown here is derived from an EMBL/GenBank/DDBJ whole genome shotgun (WGS) entry which is preliminary data.</text>
</comment>
<dbReference type="EMBL" id="PEDP01002001">
    <property type="protein sequence ID" value="POS82998.1"/>
    <property type="molecule type" value="Genomic_DNA"/>
</dbReference>
<proteinExistence type="predicted"/>